<dbReference type="Pfam" id="PF13412">
    <property type="entry name" value="HTH_24"/>
    <property type="match status" value="1"/>
</dbReference>
<dbReference type="GO" id="GO:0003677">
    <property type="term" value="F:DNA binding"/>
    <property type="evidence" value="ECO:0007669"/>
    <property type="project" value="InterPro"/>
</dbReference>
<dbReference type="STRING" id="315423.SAMN04488020_102378"/>
<reference evidence="3 4" key="1">
    <citation type="submission" date="2017-03" db="EMBL/GenBank/DDBJ databases">
        <authorList>
            <person name="Afonso C.L."/>
            <person name="Miller P.J."/>
            <person name="Scott M.A."/>
            <person name="Spackman E."/>
            <person name="Goraichik I."/>
            <person name="Dimitrov K.M."/>
            <person name="Suarez D.L."/>
            <person name="Swayne D.E."/>
        </authorList>
    </citation>
    <scope>NUCLEOTIDE SEQUENCE [LARGE SCALE GENOMIC DNA]</scope>
    <source>
        <strain evidence="3 4">CECT 7066</strain>
    </source>
</reference>
<proteinExistence type="inferred from homology"/>
<evidence type="ECO:0000313" key="4">
    <source>
        <dbReference type="Proteomes" id="UP000193870"/>
    </source>
</evidence>
<feature type="domain" description="HTH crp-type" evidence="2">
    <location>
        <begin position="34"/>
        <end position="83"/>
    </location>
</feature>
<dbReference type="RefSeq" id="WP_175484572.1">
    <property type="nucleotide sequence ID" value="NZ_FOPF01000002.1"/>
</dbReference>
<dbReference type="Gene3D" id="3.30.420.40">
    <property type="match status" value="2"/>
</dbReference>
<dbReference type="SMART" id="SM00419">
    <property type="entry name" value="HTH_CRP"/>
    <property type="match status" value="1"/>
</dbReference>
<keyword evidence="3" id="KW-0808">Transferase</keyword>
<name>A0A1Y5RVB4_9RHOB</name>
<organism evidence="3 4">
    <name type="scientific">Palleronia marisminoris</name>
    <dbReference type="NCBI Taxonomy" id="315423"/>
    <lineage>
        <taxon>Bacteria</taxon>
        <taxon>Pseudomonadati</taxon>
        <taxon>Pseudomonadota</taxon>
        <taxon>Alphaproteobacteria</taxon>
        <taxon>Rhodobacterales</taxon>
        <taxon>Roseobacteraceae</taxon>
        <taxon>Palleronia</taxon>
    </lineage>
</organism>
<evidence type="ECO:0000256" key="1">
    <source>
        <dbReference type="ARBA" id="ARBA00006479"/>
    </source>
</evidence>
<dbReference type="Pfam" id="PF00480">
    <property type="entry name" value="ROK"/>
    <property type="match status" value="1"/>
</dbReference>
<sequence>MVQNDTEASDPTRALMRGTNQTGVRAHNERLVLSILRRDGPLAKAEIARLTGLSAQTVSVIMRALEEDGMLLREAPRRGKVGQPSVPMRLNPDAAFFHGASVGRRWIEHVLVDMTGSIRASDRQIYDQPEFDAVLDAVLASVDALEDGLDAVQRSRVQGLGVAMPARICHWADETGVPHEQLSAWGERDFVAELGERCRYRVQSINDSAAGGAAELVFGARGEVPHTFLHVFIGYFVGGGLVIDNHVFTGPTGNAGAVGAIPIAQPDGSTRLLYDLASLHGLGRRIVDAGKELEPLLTLPLDWSSVEAEVEDWLAQAVPALSQAVVTAVSLTDVRAVRIDGYLPASIRARLVRGVAEHVAKADFAGLGHPEIREGTVGPVARAIGAASLPLAARFLV</sequence>
<protein>
    <submittedName>
        <fullName evidence="3">Fructokinase</fullName>
    </submittedName>
</protein>
<evidence type="ECO:0000313" key="3">
    <source>
        <dbReference type="EMBL" id="SLN25045.1"/>
    </source>
</evidence>
<dbReference type="InterPro" id="IPR043129">
    <property type="entry name" value="ATPase_NBD"/>
</dbReference>
<dbReference type="PANTHER" id="PTHR18964">
    <property type="entry name" value="ROK (REPRESSOR, ORF, KINASE) FAMILY"/>
    <property type="match status" value="1"/>
</dbReference>
<dbReference type="CDD" id="cd23763">
    <property type="entry name" value="ASKHA_ATPase_ROK"/>
    <property type="match status" value="1"/>
</dbReference>
<accession>A0A1Y5RVB4</accession>
<keyword evidence="3" id="KW-0418">Kinase</keyword>
<dbReference type="AlphaFoldDB" id="A0A1Y5RVB4"/>
<dbReference type="EMBL" id="FWFV01000002">
    <property type="protein sequence ID" value="SLN25045.1"/>
    <property type="molecule type" value="Genomic_DNA"/>
</dbReference>
<keyword evidence="4" id="KW-1185">Reference proteome</keyword>
<dbReference type="InterPro" id="IPR000600">
    <property type="entry name" value="ROK"/>
</dbReference>
<gene>
    <name evidence="3" type="ORF">PAM7066_00903</name>
</gene>
<dbReference type="GO" id="GO:0016301">
    <property type="term" value="F:kinase activity"/>
    <property type="evidence" value="ECO:0007669"/>
    <property type="project" value="UniProtKB-KW"/>
</dbReference>
<dbReference type="Proteomes" id="UP000193870">
    <property type="component" value="Unassembled WGS sequence"/>
</dbReference>
<dbReference type="InterPro" id="IPR036388">
    <property type="entry name" value="WH-like_DNA-bd_sf"/>
</dbReference>
<dbReference type="InterPro" id="IPR012318">
    <property type="entry name" value="HTH_CRP"/>
</dbReference>
<dbReference type="GO" id="GO:0006355">
    <property type="term" value="P:regulation of DNA-templated transcription"/>
    <property type="evidence" value="ECO:0007669"/>
    <property type="project" value="InterPro"/>
</dbReference>
<dbReference type="SUPFAM" id="SSF46785">
    <property type="entry name" value="Winged helix' DNA-binding domain"/>
    <property type="match status" value="1"/>
</dbReference>
<dbReference type="Gene3D" id="1.10.10.10">
    <property type="entry name" value="Winged helix-like DNA-binding domain superfamily/Winged helix DNA-binding domain"/>
    <property type="match status" value="1"/>
</dbReference>
<evidence type="ECO:0000259" key="2">
    <source>
        <dbReference type="SMART" id="SM00419"/>
    </source>
</evidence>
<dbReference type="SUPFAM" id="SSF53067">
    <property type="entry name" value="Actin-like ATPase domain"/>
    <property type="match status" value="1"/>
</dbReference>
<dbReference type="PANTHER" id="PTHR18964:SF149">
    <property type="entry name" value="BIFUNCTIONAL UDP-N-ACETYLGLUCOSAMINE 2-EPIMERASE_N-ACETYLMANNOSAMINE KINASE"/>
    <property type="match status" value="1"/>
</dbReference>
<comment type="similarity">
    <text evidence="1">Belongs to the ROK (NagC/XylR) family.</text>
</comment>
<dbReference type="InterPro" id="IPR036390">
    <property type="entry name" value="WH_DNA-bd_sf"/>
</dbReference>